<evidence type="ECO:0000256" key="1">
    <source>
        <dbReference type="ARBA" id="ARBA00022491"/>
    </source>
</evidence>
<protein>
    <submittedName>
        <fullName evidence="5">TetR/AcrR family transcriptional regulator</fullName>
    </submittedName>
</protein>
<feature type="domain" description="HTH tetR-type" evidence="4">
    <location>
        <begin position="9"/>
        <end position="69"/>
    </location>
</feature>
<keyword evidence="6" id="KW-1185">Reference proteome</keyword>
<dbReference type="RefSeq" id="WP_101332228.1">
    <property type="nucleotide sequence ID" value="NZ_PJNH01000003.1"/>
</dbReference>
<evidence type="ECO:0000256" key="3">
    <source>
        <dbReference type="PROSITE-ProRule" id="PRU00335"/>
    </source>
</evidence>
<accession>A0A2I0QTG6</accession>
<dbReference type="PROSITE" id="PS50977">
    <property type="entry name" value="HTH_TETR_2"/>
    <property type="match status" value="1"/>
</dbReference>
<dbReference type="InterPro" id="IPR050624">
    <property type="entry name" value="HTH-type_Tx_Regulator"/>
</dbReference>
<dbReference type="GO" id="GO:0003677">
    <property type="term" value="F:DNA binding"/>
    <property type="evidence" value="ECO:0007669"/>
    <property type="project" value="UniProtKB-UniRule"/>
</dbReference>
<dbReference type="Pfam" id="PF00440">
    <property type="entry name" value="TetR_N"/>
    <property type="match status" value="1"/>
</dbReference>
<evidence type="ECO:0000313" key="6">
    <source>
        <dbReference type="Proteomes" id="UP000243524"/>
    </source>
</evidence>
<name>A0A2I0QTG6_9BACI</name>
<reference evidence="5 6" key="1">
    <citation type="submission" date="2017-06" db="EMBL/GenBank/DDBJ databases">
        <title>the draft geome sequence of Illustriluteabacillus marina B3227.</title>
        <authorList>
            <person name="He R.-H."/>
            <person name="Du Z.-J."/>
        </authorList>
    </citation>
    <scope>NUCLEOTIDE SEQUENCE [LARGE SCALE GENOMIC DNA]</scope>
    <source>
        <strain evidence="5 6">B3227</strain>
    </source>
</reference>
<dbReference type="SUPFAM" id="SSF46689">
    <property type="entry name" value="Homeodomain-like"/>
    <property type="match status" value="1"/>
</dbReference>
<dbReference type="EMBL" id="PJNH01000003">
    <property type="protein sequence ID" value="PKR77400.1"/>
    <property type="molecule type" value="Genomic_DNA"/>
</dbReference>
<evidence type="ECO:0000313" key="5">
    <source>
        <dbReference type="EMBL" id="PKR77400.1"/>
    </source>
</evidence>
<sequence length="203" mass="23963">MNLRQQKAQLTKKKITEVALKLFDERGYNEVSVDEIVRKSETSKGAFYTHFKSKHEVFLNKFREIDQFYIQEIIGSVTQEHSSSAKLKKFLELQMDYIEKEVGWDVTRTIYVNELSADRDSYFLMSDRPLYEILKSILEEGKKLNEFRQDLTVDELMLICLRTMRGILYDWSLKQGGFSLSQEQGVLFEIMINGIKNEKRFKS</sequence>
<keyword evidence="1" id="KW-0678">Repressor</keyword>
<dbReference type="AlphaFoldDB" id="A0A2I0QTG6"/>
<evidence type="ECO:0000256" key="2">
    <source>
        <dbReference type="ARBA" id="ARBA00023125"/>
    </source>
</evidence>
<proteinExistence type="predicted"/>
<dbReference type="InterPro" id="IPR036271">
    <property type="entry name" value="Tet_transcr_reg_TetR-rel_C_sf"/>
</dbReference>
<dbReference type="Gene3D" id="1.10.10.60">
    <property type="entry name" value="Homeodomain-like"/>
    <property type="match status" value="1"/>
</dbReference>
<dbReference type="Gene3D" id="1.10.357.10">
    <property type="entry name" value="Tetracycline Repressor, domain 2"/>
    <property type="match status" value="1"/>
</dbReference>
<gene>
    <name evidence="5" type="ORF">CEY16_11765</name>
</gene>
<dbReference type="InterPro" id="IPR001647">
    <property type="entry name" value="HTH_TetR"/>
</dbReference>
<dbReference type="OrthoDB" id="9814200at2"/>
<organism evidence="5 6">
    <name type="scientific">Halalkalibacillus sediminis</name>
    <dbReference type="NCBI Taxonomy" id="2018042"/>
    <lineage>
        <taxon>Bacteria</taxon>
        <taxon>Bacillati</taxon>
        <taxon>Bacillota</taxon>
        <taxon>Bacilli</taxon>
        <taxon>Bacillales</taxon>
        <taxon>Bacillaceae</taxon>
        <taxon>Halalkalibacillus</taxon>
    </lineage>
</organism>
<keyword evidence="2 3" id="KW-0238">DNA-binding</keyword>
<comment type="caution">
    <text evidence="5">The sequence shown here is derived from an EMBL/GenBank/DDBJ whole genome shotgun (WGS) entry which is preliminary data.</text>
</comment>
<feature type="DNA-binding region" description="H-T-H motif" evidence="3">
    <location>
        <begin position="32"/>
        <end position="51"/>
    </location>
</feature>
<dbReference type="PANTHER" id="PTHR43479:SF11">
    <property type="entry name" value="ACREF_ENVCD OPERON REPRESSOR-RELATED"/>
    <property type="match status" value="1"/>
</dbReference>
<dbReference type="InterPro" id="IPR009057">
    <property type="entry name" value="Homeodomain-like_sf"/>
</dbReference>
<evidence type="ECO:0000259" key="4">
    <source>
        <dbReference type="PROSITE" id="PS50977"/>
    </source>
</evidence>
<dbReference type="SUPFAM" id="SSF48498">
    <property type="entry name" value="Tetracyclin repressor-like, C-terminal domain"/>
    <property type="match status" value="1"/>
</dbReference>
<dbReference type="Proteomes" id="UP000243524">
    <property type="component" value="Unassembled WGS sequence"/>
</dbReference>
<dbReference type="PANTHER" id="PTHR43479">
    <property type="entry name" value="ACREF/ENVCD OPERON REPRESSOR-RELATED"/>
    <property type="match status" value="1"/>
</dbReference>
<dbReference type="PRINTS" id="PR00455">
    <property type="entry name" value="HTHTETR"/>
</dbReference>